<evidence type="ECO:0000256" key="1">
    <source>
        <dbReference type="SAM" id="MobiDB-lite"/>
    </source>
</evidence>
<keyword evidence="3" id="KW-1185">Reference proteome</keyword>
<accession>A0A183IFL2</accession>
<feature type="region of interest" description="Disordered" evidence="1">
    <location>
        <begin position="262"/>
        <end position="295"/>
    </location>
</feature>
<feature type="compositionally biased region" description="Basic and acidic residues" evidence="1">
    <location>
        <begin position="268"/>
        <end position="290"/>
    </location>
</feature>
<dbReference type="EMBL" id="UZAM01007212">
    <property type="protein sequence ID" value="VDO97525.1"/>
    <property type="molecule type" value="Genomic_DNA"/>
</dbReference>
<organism evidence="4">
    <name type="scientific">Soboliphyme baturini</name>
    <dbReference type="NCBI Taxonomy" id="241478"/>
    <lineage>
        <taxon>Eukaryota</taxon>
        <taxon>Metazoa</taxon>
        <taxon>Ecdysozoa</taxon>
        <taxon>Nematoda</taxon>
        <taxon>Enoplea</taxon>
        <taxon>Dorylaimia</taxon>
        <taxon>Dioctophymatida</taxon>
        <taxon>Dioctophymatoidea</taxon>
        <taxon>Soboliphymatidae</taxon>
        <taxon>Soboliphyme</taxon>
    </lineage>
</organism>
<sequence length="346" mass="38812">MTAADRKKASEKLAGGKCAGCEHGLAIALEKQIYLHWQRTTHITFNESCASAVAASGDVQAKSTIVMAICAGQTGALCLESLLPRRMPLLTREKTQARRRPSFLHYLPSECTTKKCCCILIPVLGRLTNSKHSNAQRSQNPDSQLAVKQFRTWLRGQCKSLWLWRALNELQAECAHRQTAGRWRLSVGWPVKRHSFQLFPLAPSVHSSSMQLAACPINRRRKEDERRRTDGRRPTIGEAAVTLPRFAVRLRSFMLLRSSRRNVRHRSDRSDTPTDDQSDNRKAMADVRTDRRSHRRASVPLVPLHALALALALACRSFRSRAVAADALPLGWPRLGGARLAFSTLR</sequence>
<protein>
    <submittedName>
        <fullName evidence="4">C2H2-type domain-containing protein</fullName>
    </submittedName>
</protein>
<gene>
    <name evidence="2" type="ORF">SBAD_LOCUS2406</name>
</gene>
<proteinExistence type="predicted"/>
<dbReference type="AlphaFoldDB" id="A0A183IFL2"/>
<evidence type="ECO:0000313" key="3">
    <source>
        <dbReference type="Proteomes" id="UP000270296"/>
    </source>
</evidence>
<evidence type="ECO:0000313" key="4">
    <source>
        <dbReference type="WBParaSite" id="SBAD_0000251901-mRNA-1"/>
    </source>
</evidence>
<evidence type="ECO:0000313" key="2">
    <source>
        <dbReference type="EMBL" id="VDO97525.1"/>
    </source>
</evidence>
<reference evidence="4" key="1">
    <citation type="submission" date="2016-06" db="UniProtKB">
        <authorList>
            <consortium name="WormBaseParasite"/>
        </authorList>
    </citation>
    <scope>IDENTIFICATION</scope>
</reference>
<reference evidence="2 3" key="2">
    <citation type="submission" date="2018-11" db="EMBL/GenBank/DDBJ databases">
        <authorList>
            <consortium name="Pathogen Informatics"/>
        </authorList>
    </citation>
    <scope>NUCLEOTIDE SEQUENCE [LARGE SCALE GENOMIC DNA]</scope>
</reference>
<dbReference type="Proteomes" id="UP000270296">
    <property type="component" value="Unassembled WGS sequence"/>
</dbReference>
<dbReference type="WBParaSite" id="SBAD_0000251901-mRNA-1">
    <property type="protein sequence ID" value="SBAD_0000251901-mRNA-1"/>
    <property type="gene ID" value="SBAD_0000251901"/>
</dbReference>
<name>A0A183IFL2_9BILA</name>